<dbReference type="SUPFAM" id="SSF69322">
    <property type="entry name" value="Tricorn protease domain 2"/>
    <property type="match status" value="1"/>
</dbReference>
<reference evidence="3 4" key="1">
    <citation type="submission" date="2006-11" db="EMBL/GenBank/DDBJ databases">
        <authorList>
            <consortium name="Laboratoire de Microbiologie (Universite Bourgogne)"/>
            <consortium name="GENOME Express"/>
            <consortium name="UMR Oenologie Ampelologie (Universite Bordeaux 2)"/>
            <person name="Guzzo J."/>
        </authorList>
    </citation>
    <scope>NUCLEOTIDE SEQUENCE [LARGE SCALE GENOMIC DNA]</scope>
    <source>
        <strain evidence="3 4">ATCC BAA-1163</strain>
    </source>
</reference>
<dbReference type="Proteomes" id="UP000003346">
    <property type="component" value="Unassembled WGS sequence"/>
</dbReference>
<protein>
    <submittedName>
        <fullName evidence="3">Peptidase, S9 family</fullName>
    </submittedName>
</protein>
<keyword evidence="1" id="KW-0378">Hydrolase</keyword>
<dbReference type="Gene3D" id="2.130.10.10">
    <property type="entry name" value="YVTN repeat-like/Quinoprotein amine dehydrogenase"/>
    <property type="match status" value="1"/>
</dbReference>
<evidence type="ECO:0000313" key="4">
    <source>
        <dbReference type="Proteomes" id="UP000003346"/>
    </source>
</evidence>
<dbReference type="PANTHER" id="PTHR42776">
    <property type="entry name" value="SERINE PEPTIDASE S9 FAMILY MEMBER"/>
    <property type="match status" value="1"/>
</dbReference>
<sequence>MHYENARIKRKMGEDMTGITANDLFKLKSTSQLTYADEKVFFVENSVDEKRNSYQTEIKSVNEKGVIQTWANGKGINSNLVVVQENLYFTAHDETSRKNQLFSVNFHGGIPTQLTFEKTDVINLIASHDGSIVFYQTKESELENKFKTSEFPKTREINRLINRLDGTGWFDEKAVYRTFEFDVENQASSQIFEKDDQINFLDVSSNNQQLLFSEKNQPKNDLDFGEGIYAYNLTNKKTTFVTESEPAGQFYDAKFSPDLTKILLVGNDEHLVNNTKQELYLYTIENKKLVNLTRHADFDIDCHLAADFEQQTSGHVIAWLDNANYFFTAGYHGHSQAFTGSGTQFRIVYNEINQIYDFALLPNAQIAFSVSAQEKANEIIKLDLKNNGRFKLYNPNLKFETTHEYAHVEHFNFQTEDGWNHDGWYMQAVNPKDPRNIPVLLYVHGGPHAAYGESFFHEFQVHANHGYAVVFVNPRGSTTYGQEFETAVIGHYGEKDYSDVLSGLDYALDHFPELDRKRQYIAGGSYGGFMTSWAVVHTNRFKAAVTQRSVINWISMWGTSDIGWYFNKSELGLDLYDSQGVTEYWKRSPLAYAKNVKTPLLIQHGEWDMRCPIEQSEQFYTALKQNGNETKFIRYPQSFHGISRDGLPSLRIKRLFDIQAWIDSHQ</sequence>
<proteinExistence type="predicted"/>
<evidence type="ECO:0000256" key="1">
    <source>
        <dbReference type="ARBA" id="ARBA00022801"/>
    </source>
</evidence>
<accession>A0NIH3</accession>
<dbReference type="InterPro" id="IPR015943">
    <property type="entry name" value="WD40/YVTN_repeat-like_dom_sf"/>
</dbReference>
<organism evidence="3 4">
    <name type="scientific">Oenococcus oeni ATCC BAA-1163</name>
    <dbReference type="NCBI Taxonomy" id="379360"/>
    <lineage>
        <taxon>Bacteria</taxon>
        <taxon>Bacillati</taxon>
        <taxon>Bacillota</taxon>
        <taxon>Bacilli</taxon>
        <taxon>Lactobacillales</taxon>
        <taxon>Lactobacillaceae</taxon>
        <taxon>Oenococcus</taxon>
    </lineage>
</organism>
<dbReference type="AlphaFoldDB" id="A0NIH3"/>
<evidence type="ECO:0000259" key="2">
    <source>
        <dbReference type="Pfam" id="PF00326"/>
    </source>
</evidence>
<gene>
    <name evidence="3" type="primary">yuxL</name>
    <name evidence="3" type="ORF">OENOO_49007</name>
</gene>
<dbReference type="HOGENOM" id="CLU_008615_2_2_9"/>
<dbReference type="EMBL" id="AAUV01000044">
    <property type="protein sequence ID" value="EAV39688.1"/>
    <property type="molecule type" value="Genomic_DNA"/>
</dbReference>
<dbReference type="SUPFAM" id="SSF53474">
    <property type="entry name" value="alpha/beta-Hydrolases"/>
    <property type="match status" value="1"/>
</dbReference>
<dbReference type="PANTHER" id="PTHR42776:SF27">
    <property type="entry name" value="DIPEPTIDYL PEPTIDASE FAMILY MEMBER 6"/>
    <property type="match status" value="1"/>
</dbReference>
<dbReference type="InterPro" id="IPR029058">
    <property type="entry name" value="AB_hydrolase_fold"/>
</dbReference>
<evidence type="ECO:0000313" key="3">
    <source>
        <dbReference type="EMBL" id="EAV39688.1"/>
    </source>
</evidence>
<comment type="caution">
    <text evidence="3">The sequence shown here is derived from an EMBL/GenBank/DDBJ whole genome shotgun (WGS) entry which is preliminary data.</text>
</comment>
<feature type="domain" description="Peptidase S9 prolyl oligopeptidase catalytic" evidence="2">
    <location>
        <begin position="454"/>
        <end position="663"/>
    </location>
</feature>
<dbReference type="InterPro" id="IPR001375">
    <property type="entry name" value="Peptidase_S9_cat"/>
</dbReference>
<name>A0NIH3_OENOE</name>
<dbReference type="GO" id="GO:0006508">
    <property type="term" value="P:proteolysis"/>
    <property type="evidence" value="ECO:0007669"/>
    <property type="project" value="InterPro"/>
</dbReference>
<dbReference type="Gene3D" id="3.40.50.1820">
    <property type="entry name" value="alpha/beta hydrolase"/>
    <property type="match status" value="1"/>
</dbReference>
<dbReference type="Pfam" id="PF00326">
    <property type="entry name" value="Peptidase_S9"/>
    <property type="match status" value="1"/>
</dbReference>
<dbReference type="GO" id="GO:0004252">
    <property type="term" value="F:serine-type endopeptidase activity"/>
    <property type="evidence" value="ECO:0007669"/>
    <property type="project" value="TreeGrafter"/>
</dbReference>
<dbReference type="MEROPS" id="S09.071"/>